<accession>A0ACC1S4G9</accession>
<keyword evidence="2" id="KW-1185">Reference proteome</keyword>
<gene>
    <name evidence="1" type="ORF">NM688_g7498</name>
</gene>
<name>A0ACC1S4G9_9APHY</name>
<reference evidence="1" key="1">
    <citation type="submission" date="2022-07" db="EMBL/GenBank/DDBJ databases">
        <title>Genome Sequence of Phlebia brevispora.</title>
        <authorList>
            <person name="Buettner E."/>
        </authorList>
    </citation>
    <scope>NUCLEOTIDE SEQUENCE</scope>
    <source>
        <strain evidence="1">MPL23</strain>
    </source>
</reference>
<dbReference type="Proteomes" id="UP001148662">
    <property type="component" value="Unassembled WGS sequence"/>
</dbReference>
<proteinExistence type="predicted"/>
<dbReference type="EMBL" id="JANHOG010001765">
    <property type="protein sequence ID" value="KAJ3531933.1"/>
    <property type="molecule type" value="Genomic_DNA"/>
</dbReference>
<evidence type="ECO:0000313" key="1">
    <source>
        <dbReference type="EMBL" id="KAJ3531933.1"/>
    </source>
</evidence>
<protein>
    <submittedName>
        <fullName evidence="1">Uncharacterized protein</fullName>
    </submittedName>
</protein>
<evidence type="ECO:0000313" key="2">
    <source>
        <dbReference type="Proteomes" id="UP001148662"/>
    </source>
</evidence>
<comment type="caution">
    <text evidence="1">The sequence shown here is derived from an EMBL/GenBank/DDBJ whole genome shotgun (WGS) entry which is preliminary data.</text>
</comment>
<sequence>MFDMTLTFAIASRGASKDIWQMRWRVYVETLYEGLLHLGLASSKRPIHEQEGLYGAVSGGCDAQCRAYRRVGSAAGPAISPAAGHGCGRSYTTPVLRGIPEEVQSTTACASCQPPSGNREARSLYEGYDFDRVSVFSGPVLTHERRTNKGLIHALKELLRSCAGGSAKLPTRMVLAASGKASEYDTTGPITSSTYWIRTSFLAQTYSSSKTLQGPCNSIFVDLIPHHPFLTRLDHTEARIAQNAMEPAVFELEIPKEWRFSRISYPGRGPIKWDRAWTETGPRYIPKMQEVTDPMDEEKYKESTAFPLLKPNIEVFGLPPPATLRRQRGWYQRKRWPPTKGKEVVRWTGAATGADVPQELFDNVIRHLYLRHSGVRASKRELGQISLVCRRWAKLIRPKIFEQLELRNRDDADTLLSFVRCPTSVISGYIKSLTLKLSVNLYPYAPWIHTVCFLILHRLPTKPDIELTVEGPLPSNKAMTGVHDMVPPTYPHCSSGITYLGLCDVQFKSFVDIMRTIGDMPNLQQVNLSKVTWNHSQDEEFRPPPARRARFKRHPQYHMDHLDELDADRLYRITSLLKGSNMTYLQRGNMGPDAFIIMVQGLNHIFLHYVYVILTSHVEGQPRHIQAIAFGSGTRRWQKLVDVDWKEIDNLIASLSALETLLFFFEGKDDVLPVHRDIIAQKMAHFKHSHKLKYALNFGFYADKTWAQVACADDGTIKELGPRYEGDYGWKQFV</sequence>
<organism evidence="1 2">
    <name type="scientific">Phlebia brevispora</name>
    <dbReference type="NCBI Taxonomy" id="194682"/>
    <lineage>
        <taxon>Eukaryota</taxon>
        <taxon>Fungi</taxon>
        <taxon>Dikarya</taxon>
        <taxon>Basidiomycota</taxon>
        <taxon>Agaricomycotina</taxon>
        <taxon>Agaricomycetes</taxon>
        <taxon>Polyporales</taxon>
        <taxon>Meruliaceae</taxon>
        <taxon>Phlebia</taxon>
    </lineage>
</organism>